<keyword evidence="4" id="KW-1185">Reference proteome</keyword>
<dbReference type="InterPro" id="IPR051703">
    <property type="entry name" value="NF-kappa-B_Signaling_Reg"/>
</dbReference>
<reference evidence="4" key="1">
    <citation type="submission" date="2023-01" db="EMBL/GenBank/DDBJ databases">
        <title>Key to firefly adult light organ development and bioluminescence: homeobox transcription factors regulate luciferase expression and transportation to peroxisome.</title>
        <authorList>
            <person name="Fu X."/>
        </authorList>
    </citation>
    <scope>NUCLEOTIDE SEQUENCE [LARGE SCALE GENOMIC DNA]</scope>
</reference>
<dbReference type="PROSITE" id="PS50966">
    <property type="entry name" value="ZF_SWIM"/>
    <property type="match status" value="1"/>
</dbReference>
<proteinExistence type="predicted"/>
<evidence type="ECO:0000313" key="4">
    <source>
        <dbReference type="Proteomes" id="UP001353858"/>
    </source>
</evidence>
<evidence type="ECO:0000256" key="1">
    <source>
        <dbReference type="PROSITE-ProRule" id="PRU00325"/>
    </source>
</evidence>
<feature type="domain" description="SWIM-type" evidence="2">
    <location>
        <begin position="71"/>
        <end position="112"/>
    </location>
</feature>
<comment type="caution">
    <text evidence="3">The sequence shown here is derived from an EMBL/GenBank/DDBJ whole genome shotgun (WGS) entry which is preliminary data.</text>
</comment>
<dbReference type="SUPFAM" id="SSF52980">
    <property type="entry name" value="Restriction endonuclease-like"/>
    <property type="match status" value="1"/>
</dbReference>
<evidence type="ECO:0000259" key="2">
    <source>
        <dbReference type="PROSITE" id="PS50966"/>
    </source>
</evidence>
<dbReference type="Gene3D" id="3.90.320.10">
    <property type="match status" value="1"/>
</dbReference>
<dbReference type="InterPro" id="IPR019080">
    <property type="entry name" value="YqaJ_viral_recombinase"/>
</dbReference>
<dbReference type="CDD" id="cd22343">
    <property type="entry name" value="PDDEXK_lambda_exonuclease-like"/>
    <property type="match status" value="1"/>
</dbReference>
<gene>
    <name evidence="3" type="ORF">RN001_007664</name>
</gene>
<organism evidence="3 4">
    <name type="scientific">Aquatica leii</name>
    <dbReference type="NCBI Taxonomy" id="1421715"/>
    <lineage>
        <taxon>Eukaryota</taxon>
        <taxon>Metazoa</taxon>
        <taxon>Ecdysozoa</taxon>
        <taxon>Arthropoda</taxon>
        <taxon>Hexapoda</taxon>
        <taxon>Insecta</taxon>
        <taxon>Pterygota</taxon>
        <taxon>Neoptera</taxon>
        <taxon>Endopterygota</taxon>
        <taxon>Coleoptera</taxon>
        <taxon>Polyphaga</taxon>
        <taxon>Elateriformia</taxon>
        <taxon>Elateroidea</taxon>
        <taxon>Lampyridae</taxon>
        <taxon>Luciolinae</taxon>
        <taxon>Aquatica</taxon>
    </lineage>
</organism>
<dbReference type="EMBL" id="JARPUR010000003">
    <property type="protein sequence ID" value="KAK4879518.1"/>
    <property type="molecule type" value="Genomic_DNA"/>
</dbReference>
<evidence type="ECO:0000313" key="3">
    <source>
        <dbReference type="EMBL" id="KAK4879518.1"/>
    </source>
</evidence>
<accession>A0AAN7P9T9</accession>
<name>A0AAN7P9T9_9COLE</name>
<dbReference type="Pfam" id="PF09588">
    <property type="entry name" value="YqaJ"/>
    <property type="match status" value="1"/>
</dbReference>
<dbReference type="GO" id="GO:0008270">
    <property type="term" value="F:zinc ion binding"/>
    <property type="evidence" value="ECO:0007669"/>
    <property type="project" value="UniProtKB-KW"/>
</dbReference>
<dbReference type="InterPro" id="IPR011604">
    <property type="entry name" value="PDDEXK-like_dom_sf"/>
</dbReference>
<dbReference type="PANTHER" id="PTHR46609">
    <property type="entry name" value="EXONUCLEASE, PHAGE-TYPE/RECB, C-TERMINAL DOMAIN-CONTAINING PROTEIN"/>
    <property type="match status" value="1"/>
</dbReference>
<dbReference type="GO" id="GO:0006281">
    <property type="term" value="P:DNA repair"/>
    <property type="evidence" value="ECO:0007669"/>
    <property type="project" value="UniProtKB-ARBA"/>
</dbReference>
<keyword evidence="1" id="KW-0862">Zinc</keyword>
<sequence>MDSRVVMVSINDYFMYMGGNTNSRRIYEGEEVFNAGHVILCGKVPSEKDVKDTVTIHALCLQTSSLQSAPHTIQGELNMTSNRPTVLNMNCSCKSGSSGRCKHISAVLIHCTRNNINNFEQLSQTDLKCKWSTANVKSNTKEVYKPVEIKAMPCFQKHWPKPIITISKEMEKNILEKLMLDVPGSSLNLNRIGRRVEPIDDSRIINYQDIKCNLILNNASQSITMMQLSSVEVTIENCCKNFLLINLNEDPAVILETTKLSQKEWFVQRKFRITGSRIYEIFTYSSNNWITKNDRYFNPKNITNKFINHGLKYEERARNCFIDNFKVDVCTCGLIVPHNNNWLGYSPDGVVFVDNKPIALLEIKCPFAGATQTILKVIKELSYLKMENGEYILKEKHKYYGQIQTGMAVLNVDICYFVIFCPFDDSMHVIEINFNYEFSKKLFSVVKQNYFSKMLPYACKNFKNEIN</sequence>
<protein>
    <recommendedName>
        <fullName evidence="2">SWIM-type domain-containing protein</fullName>
    </recommendedName>
</protein>
<keyword evidence="1" id="KW-0479">Metal-binding</keyword>
<dbReference type="Proteomes" id="UP001353858">
    <property type="component" value="Unassembled WGS sequence"/>
</dbReference>
<dbReference type="InterPro" id="IPR011335">
    <property type="entry name" value="Restrct_endonuc-II-like"/>
</dbReference>
<dbReference type="InterPro" id="IPR007527">
    <property type="entry name" value="Znf_SWIM"/>
</dbReference>
<dbReference type="PANTHER" id="PTHR46609:SF8">
    <property type="entry name" value="YQAJ VIRAL RECOMBINASE DOMAIN-CONTAINING PROTEIN"/>
    <property type="match status" value="1"/>
</dbReference>
<keyword evidence="1" id="KW-0863">Zinc-finger</keyword>
<dbReference type="AlphaFoldDB" id="A0AAN7P9T9"/>